<proteinExistence type="predicted"/>
<dbReference type="RefSeq" id="WP_311665609.1">
    <property type="nucleotide sequence ID" value="NZ_JAVRHT010000050.1"/>
</dbReference>
<evidence type="ECO:0000313" key="2">
    <source>
        <dbReference type="EMBL" id="MDT0633076.1"/>
    </source>
</evidence>
<feature type="chain" id="PRO_5046825504" evidence="1">
    <location>
        <begin position="20"/>
        <end position="123"/>
    </location>
</feature>
<name>A0ABU3BUV5_9BACT</name>
<evidence type="ECO:0000313" key="3">
    <source>
        <dbReference type="Proteomes" id="UP001267426"/>
    </source>
</evidence>
<organism evidence="2 3">
    <name type="scientific">Rubrivirga litoralis</name>
    <dbReference type="NCBI Taxonomy" id="3075598"/>
    <lineage>
        <taxon>Bacteria</taxon>
        <taxon>Pseudomonadati</taxon>
        <taxon>Rhodothermota</taxon>
        <taxon>Rhodothermia</taxon>
        <taxon>Rhodothermales</taxon>
        <taxon>Rubricoccaceae</taxon>
        <taxon>Rubrivirga</taxon>
    </lineage>
</organism>
<sequence>MRYLLALFAAAALAGCSLAGDDYDDYLDDRARLVADLDRLIGAAEADAPGACRVVAVGAKACGGPADYRVYSTAADAEAVERVAAEITTLDEDANRRFELISDCSVPPEPRPALVGGRCVAAE</sequence>
<dbReference type="EMBL" id="JAVRHT010000050">
    <property type="protein sequence ID" value="MDT0633076.1"/>
    <property type="molecule type" value="Genomic_DNA"/>
</dbReference>
<protein>
    <submittedName>
        <fullName evidence="2">Uncharacterized protein</fullName>
    </submittedName>
</protein>
<reference evidence="2 3" key="1">
    <citation type="submission" date="2023-09" db="EMBL/GenBank/DDBJ databases">
        <authorList>
            <person name="Rey-Velasco X."/>
        </authorList>
    </citation>
    <scope>NUCLEOTIDE SEQUENCE [LARGE SCALE GENOMIC DNA]</scope>
    <source>
        <strain evidence="2 3">F394</strain>
    </source>
</reference>
<dbReference type="Proteomes" id="UP001267426">
    <property type="component" value="Unassembled WGS sequence"/>
</dbReference>
<gene>
    <name evidence="2" type="ORF">RM540_15075</name>
</gene>
<evidence type="ECO:0000256" key="1">
    <source>
        <dbReference type="SAM" id="SignalP"/>
    </source>
</evidence>
<keyword evidence="3" id="KW-1185">Reference proteome</keyword>
<comment type="caution">
    <text evidence="2">The sequence shown here is derived from an EMBL/GenBank/DDBJ whole genome shotgun (WGS) entry which is preliminary data.</text>
</comment>
<feature type="signal peptide" evidence="1">
    <location>
        <begin position="1"/>
        <end position="19"/>
    </location>
</feature>
<keyword evidence="1" id="KW-0732">Signal</keyword>
<accession>A0ABU3BUV5</accession>
<dbReference type="PROSITE" id="PS51257">
    <property type="entry name" value="PROKAR_LIPOPROTEIN"/>
    <property type="match status" value="1"/>
</dbReference>